<gene>
    <name evidence="7" type="ordered locus">DP1002</name>
</gene>
<evidence type="ECO:0000256" key="3">
    <source>
        <dbReference type="ARBA" id="ARBA00022777"/>
    </source>
</evidence>
<evidence type="ECO:0000313" key="8">
    <source>
        <dbReference type="Proteomes" id="UP000000602"/>
    </source>
</evidence>
<dbReference type="SUPFAM" id="SSF56112">
    <property type="entry name" value="Protein kinase-like (PK-like)"/>
    <property type="match status" value="1"/>
</dbReference>
<evidence type="ECO:0000313" key="7">
    <source>
        <dbReference type="EMBL" id="CAG35731.1"/>
    </source>
</evidence>
<dbReference type="Gene3D" id="3.30.200.20">
    <property type="entry name" value="Phosphorylase Kinase, domain 1"/>
    <property type="match status" value="1"/>
</dbReference>
<dbReference type="Pfam" id="PF07603">
    <property type="entry name" value="Lcl_C"/>
    <property type="match status" value="1"/>
</dbReference>
<dbReference type="HOGENOM" id="CLU_027784_0_0_7"/>
<dbReference type="SMART" id="SM00220">
    <property type="entry name" value="S_TKc"/>
    <property type="match status" value="1"/>
</dbReference>
<dbReference type="InterPro" id="IPR017441">
    <property type="entry name" value="Protein_kinase_ATP_BS"/>
</dbReference>
<evidence type="ECO:0000256" key="5">
    <source>
        <dbReference type="PROSITE-ProRule" id="PRU10141"/>
    </source>
</evidence>
<dbReference type="Gene3D" id="1.10.510.10">
    <property type="entry name" value="Transferase(Phosphotransferase) domain 1"/>
    <property type="match status" value="1"/>
</dbReference>
<evidence type="ECO:0000259" key="6">
    <source>
        <dbReference type="PROSITE" id="PS50011"/>
    </source>
</evidence>
<dbReference type="OrthoDB" id="9801841at2"/>
<dbReference type="KEGG" id="dps:DP1002"/>
<dbReference type="PROSITE" id="PS00108">
    <property type="entry name" value="PROTEIN_KINASE_ST"/>
    <property type="match status" value="1"/>
</dbReference>
<feature type="domain" description="Protein kinase" evidence="6">
    <location>
        <begin position="7"/>
        <end position="261"/>
    </location>
</feature>
<protein>
    <submittedName>
        <fullName evidence="7">Related to serine/threonine-protein kinase</fullName>
    </submittedName>
</protein>
<dbReference type="InterPro" id="IPR011460">
    <property type="entry name" value="Lcl_C"/>
</dbReference>
<dbReference type="eggNOG" id="COG0515">
    <property type="taxonomic scope" value="Bacteria"/>
</dbReference>
<dbReference type="PANTHER" id="PTHR43289:SF6">
    <property type="entry name" value="SERINE_THREONINE-PROTEIN KINASE NEKL-3"/>
    <property type="match status" value="1"/>
</dbReference>
<reference evidence="8" key="1">
    <citation type="journal article" date="2004" name="Environ. Microbiol.">
        <title>The genome of Desulfotalea psychrophila, a sulfate-reducing bacterium from permanently cold Arctic sediments.</title>
        <authorList>
            <person name="Rabus R."/>
            <person name="Ruepp A."/>
            <person name="Frickey T."/>
            <person name="Rattei T."/>
            <person name="Fartmann B."/>
            <person name="Stark M."/>
            <person name="Bauer M."/>
            <person name="Zibat A."/>
            <person name="Lombardot T."/>
            <person name="Becker I."/>
            <person name="Amann J."/>
            <person name="Gellner K."/>
            <person name="Teeling H."/>
            <person name="Leuschner W.D."/>
            <person name="Gloeckner F.-O."/>
            <person name="Lupas A.N."/>
            <person name="Amann R."/>
            <person name="Klenk H.-P."/>
        </authorList>
    </citation>
    <scope>NUCLEOTIDE SEQUENCE [LARGE SCALE GENOMIC DNA]</scope>
    <source>
        <strain evidence="8">DSM 12343 / LSv54</strain>
    </source>
</reference>
<feature type="binding site" evidence="5">
    <location>
        <position position="36"/>
    </location>
    <ligand>
        <name>ATP</name>
        <dbReference type="ChEBI" id="CHEBI:30616"/>
    </ligand>
</feature>
<dbReference type="Pfam" id="PF00069">
    <property type="entry name" value="Pkinase"/>
    <property type="match status" value="1"/>
</dbReference>
<keyword evidence="2 5" id="KW-0547">Nucleotide-binding</keyword>
<dbReference type="STRING" id="177439.DP1002"/>
<dbReference type="AlphaFoldDB" id="Q6APJ3"/>
<keyword evidence="8" id="KW-1185">Reference proteome</keyword>
<evidence type="ECO:0000256" key="1">
    <source>
        <dbReference type="ARBA" id="ARBA00022679"/>
    </source>
</evidence>
<organism evidence="7 8">
    <name type="scientific">Desulfotalea psychrophila (strain LSv54 / DSM 12343)</name>
    <dbReference type="NCBI Taxonomy" id="177439"/>
    <lineage>
        <taxon>Bacteria</taxon>
        <taxon>Pseudomonadati</taxon>
        <taxon>Thermodesulfobacteriota</taxon>
        <taxon>Desulfobulbia</taxon>
        <taxon>Desulfobulbales</taxon>
        <taxon>Desulfocapsaceae</taxon>
        <taxon>Desulfotalea</taxon>
    </lineage>
</organism>
<dbReference type="Proteomes" id="UP000000602">
    <property type="component" value="Chromosome"/>
</dbReference>
<dbReference type="InterPro" id="IPR011009">
    <property type="entry name" value="Kinase-like_dom_sf"/>
</dbReference>
<dbReference type="PROSITE" id="PS50011">
    <property type="entry name" value="PROTEIN_KINASE_DOM"/>
    <property type="match status" value="1"/>
</dbReference>
<dbReference type="InterPro" id="IPR000719">
    <property type="entry name" value="Prot_kinase_dom"/>
</dbReference>
<keyword evidence="3 7" id="KW-0418">Kinase</keyword>
<dbReference type="PROSITE" id="PS00107">
    <property type="entry name" value="PROTEIN_KINASE_ATP"/>
    <property type="match status" value="1"/>
</dbReference>
<keyword evidence="1" id="KW-0808">Transferase</keyword>
<accession>Q6APJ3</accession>
<evidence type="ECO:0000256" key="2">
    <source>
        <dbReference type="ARBA" id="ARBA00022741"/>
    </source>
</evidence>
<dbReference type="GO" id="GO:0004674">
    <property type="term" value="F:protein serine/threonine kinase activity"/>
    <property type="evidence" value="ECO:0007669"/>
    <property type="project" value="TreeGrafter"/>
</dbReference>
<name>Q6APJ3_DESPS</name>
<dbReference type="CDD" id="cd14014">
    <property type="entry name" value="STKc_PknB_like"/>
    <property type="match status" value="1"/>
</dbReference>
<proteinExistence type="predicted"/>
<dbReference type="EMBL" id="CR522870">
    <property type="protein sequence ID" value="CAG35731.1"/>
    <property type="molecule type" value="Genomic_DNA"/>
</dbReference>
<sequence>MKSVGAYEIVGRLGRGGMSTVYKAKAPFSGRLVALKILQPRNEVFVDLVGWAALCRAFLAEARIMAGFAHPHIAQVVDCGEHEACPYIVLEYYSHSVGGVLGEAYRIEEKARPLQPGTALRYLQQTLKGLVRLHAAGIIHRDIKPYNLMLTSDNRIKIIDFGLSRVRGEELLAVPGMQVGSPYYAAPELRQRDGLVDGRADLYSLAVVAYRMLTGCLLGTEAVLPAAWPRDWRAFMERSLQLNPKDRFASAEEMLVAMEGLGEECLVGEELLPQAAVGKAHILRSQPQRILFKDVARKLGLDKLLRPLVSASSELVEIDSFQAVDRGAGLLWQRRGSGYPMTTYQAHHYIEHLNEVCWRDRQDWRLPTLAELLTLLPCRGQATLSAPGRLFSSDIHWLWSSDLSNKKQAWAMDFMEGYVERLDKDGAASVCAVSSL</sequence>
<dbReference type="InterPro" id="IPR008271">
    <property type="entry name" value="Ser/Thr_kinase_AS"/>
</dbReference>
<evidence type="ECO:0000256" key="4">
    <source>
        <dbReference type="ARBA" id="ARBA00022840"/>
    </source>
</evidence>
<dbReference type="GO" id="GO:0005524">
    <property type="term" value="F:ATP binding"/>
    <property type="evidence" value="ECO:0007669"/>
    <property type="project" value="UniProtKB-UniRule"/>
</dbReference>
<dbReference type="RefSeq" id="WP_011188245.1">
    <property type="nucleotide sequence ID" value="NC_006138.1"/>
</dbReference>
<dbReference type="PANTHER" id="PTHR43289">
    <property type="entry name" value="MITOGEN-ACTIVATED PROTEIN KINASE KINASE KINASE 20-RELATED"/>
    <property type="match status" value="1"/>
</dbReference>
<keyword evidence="4 5" id="KW-0067">ATP-binding</keyword>